<evidence type="ECO:0000313" key="2">
    <source>
        <dbReference type="Proteomes" id="UP000256727"/>
    </source>
</evidence>
<name>A0A3D9LBS4_9MICC</name>
<keyword evidence="2" id="KW-1185">Reference proteome</keyword>
<proteinExistence type="predicted"/>
<accession>A0A3D9LBS4</accession>
<reference evidence="1 2" key="1">
    <citation type="submission" date="2018-07" db="EMBL/GenBank/DDBJ databases">
        <title>Sequencing the genomes of 1000 actinobacteria strains.</title>
        <authorList>
            <person name="Klenk H.-P."/>
        </authorList>
    </citation>
    <scope>NUCLEOTIDE SEQUENCE [LARGE SCALE GENOMIC DNA]</scope>
    <source>
        <strain evidence="1 2">DSM 14442</strain>
    </source>
</reference>
<dbReference type="EMBL" id="QREH01000001">
    <property type="protein sequence ID" value="REE03705.1"/>
    <property type="molecule type" value="Genomic_DNA"/>
</dbReference>
<protein>
    <submittedName>
        <fullName evidence="1">Uncharacterized protein</fullName>
    </submittedName>
</protein>
<sequence>MTYVTFVNGDANYRNSAYHHGLVPVAPPPPNTSEINALADRVETVMTDAFWDVAPVATQWTGLDGFYITDDTDTVLSAMEPHFQRLTGIRDAGLEAAGYLRAFAQGMEDYETRRGTYHDKVHTMVQAYLAEDKDEYAVSDLINPLITEGTQLNGVHFSLYKTLNDSLGKIEVDVTGNLGFTKFSAGHNSVDSQAELESFILQSAGFEGISAEDARRLVAHIDLESLPYTMIDDEGRRWVLTEDGTMVMSGSPMDPYLNELLLRAVAEDPELHDVEINFGEDHDGVKQVVTGAQLHTTVASMGLGAATTLGVAKGGPGTQSLSSAVSDKLGTAGKVKAVFDVAANASLSTHDIAMGYRAQAPLMSQDHVAEIEDAYISRETLKESITTLAGVPTGALADATFVQSKGLSYVVVYFVDEGVARLVTYVVDSAWDMRWTEDEMMEHSQEIDYTDAYHQYEYEELLESTYIHSEPVPLEPDEVVTVDEHGEIQVVTVEPEEAPTVDARGASG</sequence>
<evidence type="ECO:0000313" key="1">
    <source>
        <dbReference type="EMBL" id="REE03705.1"/>
    </source>
</evidence>
<organism evidence="1 2">
    <name type="scientific">Citricoccus muralis</name>
    <dbReference type="NCBI Taxonomy" id="169134"/>
    <lineage>
        <taxon>Bacteria</taxon>
        <taxon>Bacillati</taxon>
        <taxon>Actinomycetota</taxon>
        <taxon>Actinomycetes</taxon>
        <taxon>Micrococcales</taxon>
        <taxon>Micrococcaceae</taxon>
        <taxon>Citricoccus</taxon>
    </lineage>
</organism>
<dbReference type="AlphaFoldDB" id="A0A3D9LBS4"/>
<gene>
    <name evidence="1" type="ORF">C8E99_1521</name>
</gene>
<dbReference type="RefSeq" id="WP_115931773.1">
    <property type="nucleotide sequence ID" value="NZ_QREH01000001.1"/>
</dbReference>
<dbReference type="Proteomes" id="UP000256727">
    <property type="component" value="Unassembled WGS sequence"/>
</dbReference>
<comment type="caution">
    <text evidence="1">The sequence shown here is derived from an EMBL/GenBank/DDBJ whole genome shotgun (WGS) entry which is preliminary data.</text>
</comment>